<protein>
    <recommendedName>
        <fullName evidence="8">Glycogen synthase</fullName>
        <ecNumber evidence="8">2.4.1.21</ecNumber>
    </recommendedName>
    <alternativeName>
        <fullName evidence="8">Starch [bacterial glycogen] synthase</fullName>
    </alternativeName>
</protein>
<feature type="domain" description="Glycosyl transferase family 1" evidence="9">
    <location>
        <begin position="297"/>
        <end position="442"/>
    </location>
</feature>
<keyword evidence="5 8" id="KW-0328">Glycosyltransferase</keyword>
<dbReference type="NCBIfam" id="TIGR02095">
    <property type="entry name" value="glgA"/>
    <property type="match status" value="1"/>
</dbReference>
<dbReference type="PANTHER" id="PTHR45825">
    <property type="entry name" value="GRANULE-BOUND STARCH SYNTHASE 1, CHLOROPLASTIC/AMYLOPLASTIC"/>
    <property type="match status" value="1"/>
</dbReference>
<dbReference type="NCBIfam" id="NF001899">
    <property type="entry name" value="PRK00654.1-2"/>
    <property type="match status" value="1"/>
</dbReference>
<comment type="function">
    <text evidence="2 8">Synthesizes alpha-1,4-glucan chains using ADP-glucose.</text>
</comment>
<dbReference type="EMBL" id="CP002085">
    <property type="protein sequence ID" value="ADK84847.1"/>
    <property type="molecule type" value="Genomic_DNA"/>
</dbReference>
<name>E1QH04_DESB2</name>
<dbReference type="CDD" id="cd03791">
    <property type="entry name" value="GT5_Glycogen_synthase_DULL1-like"/>
    <property type="match status" value="1"/>
</dbReference>
<dbReference type="OrthoDB" id="9808590at2"/>
<evidence type="ECO:0000256" key="8">
    <source>
        <dbReference type="HAMAP-Rule" id="MF_00484"/>
    </source>
</evidence>
<dbReference type="RefSeq" id="WP_013258300.1">
    <property type="nucleotide sequence ID" value="NC_014365.1"/>
</dbReference>
<feature type="binding site" evidence="8">
    <location>
        <position position="15"/>
    </location>
    <ligand>
        <name>ADP-alpha-D-glucose</name>
        <dbReference type="ChEBI" id="CHEBI:57498"/>
    </ligand>
</feature>
<dbReference type="PANTHER" id="PTHR45825:SF11">
    <property type="entry name" value="ALPHA AMYLASE DOMAIN-CONTAINING PROTEIN"/>
    <property type="match status" value="1"/>
</dbReference>
<dbReference type="UniPathway" id="UPA00164"/>
<evidence type="ECO:0000256" key="3">
    <source>
        <dbReference type="ARBA" id="ARBA00004964"/>
    </source>
</evidence>
<dbReference type="KEGG" id="dbr:Deba_1479"/>
<keyword evidence="7 8" id="KW-0320">Glycogen biosynthesis</keyword>
<keyword evidence="12" id="KW-1185">Reference proteome</keyword>
<organism evidence="11 12">
    <name type="scientific">Desulfarculus baarsii (strain ATCC 33931 / DSM 2075 / LMG 7858 / VKM B-1802 / 2st14)</name>
    <dbReference type="NCBI Taxonomy" id="644282"/>
    <lineage>
        <taxon>Bacteria</taxon>
        <taxon>Pseudomonadati</taxon>
        <taxon>Thermodesulfobacteriota</taxon>
        <taxon>Desulfarculia</taxon>
        <taxon>Desulfarculales</taxon>
        <taxon>Desulfarculaceae</taxon>
        <taxon>Desulfarculus</taxon>
    </lineage>
</organism>
<comment type="similarity">
    <text evidence="4 8">Belongs to the glycosyltransferase 1 family. Bacterial/plant glycogen synthase subfamily.</text>
</comment>
<evidence type="ECO:0000259" key="9">
    <source>
        <dbReference type="Pfam" id="PF00534"/>
    </source>
</evidence>
<evidence type="ECO:0000256" key="5">
    <source>
        <dbReference type="ARBA" id="ARBA00022676"/>
    </source>
</evidence>
<dbReference type="InterPro" id="IPR001296">
    <property type="entry name" value="Glyco_trans_1"/>
</dbReference>
<dbReference type="InterPro" id="IPR011835">
    <property type="entry name" value="GS/SS"/>
</dbReference>
<gene>
    <name evidence="8" type="primary">glgA</name>
    <name evidence="11" type="ordered locus">Deba_1479</name>
</gene>
<dbReference type="HAMAP" id="MF_00484">
    <property type="entry name" value="Glycogen_synth"/>
    <property type="match status" value="1"/>
</dbReference>
<dbReference type="eggNOG" id="COG0297">
    <property type="taxonomic scope" value="Bacteria"/>
</dbReference>
<dbReference type="Pfam" id="PF00534">
    <property type="entry name" value="Glycos_transf_1"/>
    <property type="match status" value="1"/>
</dbReference>
<feature type="domain" description="Starch synthase catalytic" evidence="10">
    <location>
        <begin position="2"/>
        <end position="241"/>
    </location>
</feature>
<dbReference type="Gene3D" id="3.40.50.2000">
    <property type="entry name" value="Glycogen Phosphorylase B"/>
    <property type="match status" value="2"/>
</dbReference>
<dbReference type="HOGENOM" id="CLU_009583_18_2_7"/>
<comment type="pathway">
    <text evidence="3 8">Glycan biosynthesis; glycogen biosynthesis.</text>
</comment>
<dbReference type="InterPro" id="IPR013534">
    <property type="entry name" value="Starch_synth_cat_dom"/>
</dbReference>
<dbReference type="AlphaFoldDB" id="E1QH04"/>
<evidence type="ECO:0000256" key="6">
    <source>
        <dbReference type="ARBA" id="ARBA00022679"/>
    </source>
</evidence>
<reference evidence="11 12" key="1">
    <citation type="journal article" date="2010" name="Stand. Genomic Sci.">
        <title>Complete genome sequence of Desulfarculus baarsii type strain (2st14).</title>
        <authorList>
            <person name="Sun H."/>
            <person name="Spring S."/>
            <person name="Lapidus A."/>
            <person name="Davenport K."/>
            <person name="Del Rio T.G."/>
            <person name="Tice H."/>
            <person name="Nolan M."/>
            <person name="Copeland A."/>
            <person name="Cheng J.F."/>
            <person name="Lucas S."/>
            <person name="Tapia R."/>
            <person name="Goodwin L."/>
            <person name="Pitluck S."/>
            <person name="Ivanova N."/>
            <person name="Pagani I."/>
            <person name="Mavromatis K."/>
            <person name="Ovchinnikova G."/>
            <person name="Pati A."/>
            <person name="Chen A."/>
            <person name="Palaniappan K."/>
            <person name="Hauser L."/>
            <person name="Chang Y.J."/>
            <person name="Jeffries C.D."/>
            <person name="Detter J.C."/>
            <person name="Han C."/>
            <person name="Rohde M."/>
            <person name="Brambilla E."/>
            <person name="Goker M."/>
            <person name="Woyke T."/>
            <person name="Bristow J."/>
            <person name="Eisen J.A."/>
            <person name="Markowitz V."/>
            <person name="Hugenholtz P."/>
            <person name="Kyrpides N.C."/>
            <person name="Klenk H.P."/>
            <person name="Land M."/>
        </authorList>
    </citation>
    <scope>NUCLEOTIDE SEQUENCE [LARGE SCALE GENOMIC DNA]</scope>
    <source>
        <strain evidence="12">ATCC 33931 / DSM 2075 / LMG 7858 / VKM B-1802 / 2st14</strain>
    </source>
</reference>
<evidence type="ECO:0000256" key="7">
    <source>
        <dbReference type="ARBA" id="ARBA00023056"/>
    </source>
</evidence>
<dbReference type="STRING" id="644282.Deba_1479"/>
<evidence type="ECO:0000256" key="4">
    <source>
        <dbReference type="ARBA" id="ARBA00010281"/>
    </source>
</evidence>
<dbReference type="GO" id="GO:0004373">
    <property type="term" value="F:alpha-1,4-glucan glucosyltransferase (UDP-glucose donor) activity"/>
    <property type="evidence" value="ECO:0007669"/>
    <property type="project" value="InterPro"/>
</dbReference>
<dbReference type="EC" id="2.4.1.21" evidence="8"/>
<evidence type="ECO:0000259" key="10">
    <source>
        <dbReference type="Pfam" id="PF08323"/>
    </source>
</evidence>
<evidence type="ECO:0000256" key="2">
    <source>
        <dbReference type="ARBA" id="ARBA00002764"/>
    </source>
</evidence>
<dbReference type="GO" id="GO:0009011">
    <property type="term" value="F:alpha-1,4-glucan glucosyltransferase (ADP-glucose donor) activity"/>
    <property type="evidence" value="ECO:0007669"/>
    <property type="project" value="UniProtKB-UniRule"/>
</dbReference>
<sequence>MKVLFVSSEIAPLAKSGGLADVAGSLPPALAARGAQVVMAMPLYGVVDRQAHNLEHAGLSYEVWACGGWGRRIDVWRARLGGCDCYLLEHNDLFDRPDLYGPPGGAYGDNLLRFVVFNKAVIELCRALNFAPDIVHANDWQTALLPAYIKSRPFDLGPIWSAATVLTVHNMAYQGVYGREMFGQTELPADMDSVGGAEYWGNISLLKAGLVCADAITTVSPSYAWEIQTPEGGHGMDGVLHARRDVLRGILNGADYDQWSPEKDRYLPANYSAQDLTGKRICRDKLLEAFGLEPAGERTAVIGFLGRLTHQKGVDFIAEMAWRLMDQDVRLCLFGTGDQHLEGMLWRLGQEHAGRIGVRLAFQEDLAHLLTAGCDILLMPSRYEPCGLSQLYAMRYGTAPLVRATGGLKDTVEPFEPDGHGSGVGFVFHDADAHSLWSAVRHALWVFGQPDQWRILQQNAMARDFSWNQSARQYLELYEQTMARRGR</sequence>
<keyword evidence="6 8" id="KW-0808">Transferase</keyword>
<accession>E1QH04</accession>
<comment type="catalytic activity">
    <reaction evidence="1 8">
        <text>[(1-&gt;4)-alpha-D-glucosyl](n) + ADP-alpha-D-glucose = [(1-&gt;4)-alpha-D-glucosyl](n+1) + ADP + H(+)</text>
        <dbReference type="Rhea" id="RHEA:18189"/>
        <dbReference type="Rhea" id="RHEA-COMP:9584"/>
        <dbReference type="Rhea" id="RHEA-COMP:9587"/>
        <dbReference type="ChEBI" id="CHEBI:15378"/>
        <dbReference type="ChEBI" id="CHEBI:15444"/>
        <dbReference type="ChEBI" id="CHEBI:57498"/>
        <dbReference type="ChEBI" id="CHEBI:456216"/>
        <dbReference type="EC" id="2.4.1.21"/>
    </reaction>
</comment>
<proteinExistence type="inferred from homology"/>
<dbReference type="GO" id="GO:0005978">
    <property type="term" value="P:glycogen biosynthetic process"/>
    <property type="evidence" value="ECO:0007669"/>
    <property type="project" value="UniProtKB-UniRule"/>
</dbReference>
<dbReference type="Pfam" id="PF08323">
    <property type="entry name" value="Glyco_transf_5"/>
    <property type="match status" value="1"/>
</dbReference>
<evidence type="ECO:0000313" key="12">
    <source>
        <dbReference type="Proteomes" id="UP000009047"/>
    </source>
</evidence>
<evidence type="ECO:0000256" key="1">
    <source>
        <dbReference type="ARBA" id="ARBA00001478"/>
    </source>
</evidence>
<dbReference type="Proteomes" id="UP000009047">
    <property type="component" value="Chromosome"/>
</dbReference>
<evidence type="ECO:0000313" key="11">
    <source>
        <dbReference type="EMBL" id="ADK84847.1"/>
    </source>
</evidence>
<dbReference type="CAZy" id="GT5">
    <property type="family name" value="Glycosyltransferase Family 5"/>
</dbReference>
<dbReference type="SUPFAM" id="SSF53756">
    <property type="entry name" value="UDP-Glycosyltransferase/glycogen phosphorylase"/>
    <property type="match status" value="1"/>
</dbReference>